<evidence type="ECO:0000259" key="2">
    <source>
        <dbReference type="Pfam" id="PF20684"/>
    </source>
</evidence>
<dbReference type="AlphaFoldDB" id="M2TSU2"/>
<proteinExistence type="predicted"/>
<organism evidence="3 4">
    <name type="scientific">Cochliobolus heterostrophus (strain C5 / ATCC 48332 / race O)</name>
    <name type="common">Southern corn leaf blight fungus</name>
    <name type="synonym">Bipolaris maydis</name>
    <dbReference type="NCBI Taxonomy" id="701091"/>
    <lineage>
        <taxon>Eukaryota</taxon>
        <taxon>Fungi</taxon>
        <taxon>Dikarya</taxon>
        <taxon>Ascomycota</taxon>
        <taxon>Pezizomycotina</taxon>
        <taxon>Dothideomycetes</taxon>
        <taxon>Pleosporomycetidae</taxon>
        <taxon>Pleosporales</taxon>
        <taxon>Pleosporineae</taxon>
        <taxon>Pleosporaceae</taxon>
        <taxon>Bipolaris</taxon>
    </lineage>
</organism>
<keyword evidence="1" id="KW-1133">Transmembrane helix</keyword>
<dbReference type="InterPro" id="IPR049326">
    <property type="entry name" value="Rhodopsin_dom_fungi"/>
</dbReference>
<reference evidence="3 4" key="1">
    <citation type="journal article" date="2012" name="PLoS Pathog.">
        <title>Diverse lifestyles and strategies of plant pathogenesis encoded in the genomes of eighteen Dothideomycetes fungi.</title>
        <authorList>
            <person name="Ohm R.A."/>
            <person name="Feau N."/>
            <person name="Henrissat B."/>
            <person name="Schoch C.L."/>
            <person name="Horwitz B.A."/>
            <person name="Barry K.W."/>
            <person name="Condon B.J."/>
            <person name="Copeland A.C."/>
            <person name="Dhillon B."/>
            <person name="Glaser F."/>
            <person name="Hesse C.N."/>
            <person name="Kosti I."/>
            <person name="LaButti K."/>
            <person name="Lindquist E.A."/>
            <person name="Lucas S."/>
            <person name="Salamov A.A."/>
            <person name="Bradshaw R.E."/>
            <person name="Ciuffetti L."/>
            <person name="Hamelin R.C."/>
            <person name="Kema G.H.J."/>
            <person name="Lawrence C."/>
            <person name="Scott J.A."/>
            <person name="Spatafora J.W."/>
            <person name="Turgeon B.G."/>
            <person name="de Wit P.J.G.M."/>
            <person name="Zhong S."/>
            <person name="Goodwin S.B."/>
            <person name="Grigoriev I.V."/>
        </authorList>
    </citation>
    <scope>NUCLEOTIDE SEQUENCE [LARGE SCALE GENOMIC DNA]</scope>
    <source>
        <strain evidence="4">C5 / ATCC 48332 / race O</strain>
    </source>
</reference>
<feature type="transmembrane region" description="Helical" evidence="1">
    <location>
        <begin position="6"/>
        <end position="26"/>
    </location>
</feature>
<evidence type="ECO:0000313" key="3">
    <source>
        <dbReference type="EMBL" id="EMD84841.1"/>
    </source>
</evidence>
<accession>M2TSU2</accession>
<evidence type="ECO:0000313" key="4">
    <source>
        <dbReference type="Proteomes" id="UP000016936"/>
    </source>
</evidence>
<feature type="non-terminal residue" evidence="3">
    <location>
        <position position="1"/>
    </location>
</feature>
<dbReference type="EMBL" id="KB445612">
    <property type="protein sequence ID" value="EMD84841.1"/>
    <property type="molecule type" value="Genomic_DNA"/>
</dbReference>
<dbReference type="Proteomes" id="UP000016936">
    <property type="component" value="Unassembled WGS sequence"/>
</dbReference>
<name>M2TSU2_COCH5</name>
<dbReference type="Pfam" id="PF20684">
    <property type="entry name" value="Fung_rhodopsin"/>
    <property type="match status" value="1"/>
</dbReference>
<feature type="domain" description="Rhodopsin" evidence="2">
    <location>
        <begin position="3"/>
        <end position="58"/>
    </location>
</feature>
<protein>
    <recommendedName>
        <fullName evidence="2">Rhodopsin domain-containing protein</fullName>
    </recommendedName>
</protein>
<evidence type="ECO:0000256" key="1">
    <source>
        <dbReference type="SAM" id="Phobius"/>
    </source>
</evidence>
<keyword evidence="4" id="KW-1185">Reference proteome</keyword>
<feature type="transmembrane region" description="Helical" evidence="1">
    <location>
        <begin position="38"/>
        <end position="57"/>
    </location>
</feature>
<keyword evidence="1" id="KW-0812">Transmembrane</keyword>
<sequence length="58" mass="6842">KTVYVAELFYYISQLCLKSSILVFYWRLFNLSSIRIPIYLTAGYIVTWFVTSVGFSLF</sequence>
<reference evidence="4" key="2">
    <citation type="journal article" date="2013" name="PLoS Genet.">
        <title>Comparative genome structure, secondary metabolite, and effector coding capacity across Cochliobolus pathogens.</title>
        <authorList>
            <person name="Condon B.J."/>
            <person name="Leng Y."/>
            <person name="Wu D."/>
            <person name="Bushley K.E."/>
            <person name="Ohm R.A."/>
            <person name="Otillar R."/>
            <person name="Martin J."/>
            <person name="Schackwitz W."/>
            <person name="Grimwood J."/>
            <person name="MohdZainudin N."/>
            <person name="Xue C."/>
            <person name="Wang R."/>
            <person name="Manning V.A."/>
            <person name="Dhillon B."/>
            <person name="Tu Z.J."/>
            <person name="Steffenson B.J."/>
            <person name="Salamov A."/>
            <person name="Sun H."/>
            <person name="Lowry S."/>
            <person name="LaButti K."/>
            <person name="Han J."/>
            <person name="Copeland A."/>
            <person name="Lindquist E."/>
            <person name="Barry K."/>
            <person name="Schmutz J."/>
            <person name="Baker S.E."/>
            <person name="Ciuffetti L.M."/>
            <person name="Grigoriev I.V."/>
            <person name="Zhong S."/>
            <person name="Turgeon B.G."/>
        </authorList>
    </citation>
    <scope>NUCLEOTIDE SEQUENCE [LARGE SCALE GENOMIC DNA]</scope>
    <source>
        <strain evidence="4">C5 / ATCC 48332 / race O</strain>
    </source>
</reference>
<feature type="non-terminal residue" evidence="3">
    <location>
        <position position="58"/>
    </location>
</feature>
<dbReference type="HOGENOM" id="CLU_2984450_0_0_1"/>
<gene>
    <name evidence="3" type="ORF">COCHEDRAFT_1081996</name>
</gene>
<keyword evidence="1" id="KW-0472">Membrane</keyword>